<comment type="caution">
    <text evidence="12">The sequence shown here is derived from an EMBL/GenBank/DDBJ whole genome shotgun (WGS) entry which is preliminary data.</text>
</comment>
<comment type="function">
    <text evidence="6 8 9">Necessary for efficient RNA polymerase transcription elongation past template-encoded arresting sites. The arresting sites in DNA have the property of trapping a certain fraction of elongating RNA polymerases that pass through, resulting in locked ternary complexes. Cleavage of the nascent transcript by cleavage factors such as GreA or GreB allows the resumption of elongation from the new 3'terminus. GreA releases sequences of 2 to 3 nucleotides.</text>
</comment>
<organism evidence="12 13">
    <name type="scientific">Gemmata palustris</name>
    <dbReference type="NCBI Taxonomy" id="2822762"/>
    <lineage>
        <taxon>Bacteria</taxon>
        <taxon>Pseudomonadati</taxon>
        <taxon>Planctomycetota</taxon>
        <taxon>Planctomycetia</taxon>
        <taxon>Gemmatales</taxon>
        <taxon>Gemmataceae</taxon>
        <taxon>Gemmata</taxon>
    </lineage>
</organism>
<reference evidence="12 13" key="1">
    <citation type="submission" date="2021-04" db="EMBL/GenBank/DDBJ databases">
        <authorList>
            <person name="Ivanova A."/>
        </authorList>
    </citation>
    <scope>NUCLEOTIDE SEQUENCE [LARGE SCALE GENOMIC DNA]</scope>
    <source>
        <strain evidence="12 13">G18</strain>
    </source>
</reference>
<comment type="similarity">
    <text evidence="1 8 9">Belongs to the GreA/GreB family.</text>
</comment>
<gene>
    <name evidence="8 12" type="primary">greA</name>
    <name evidence="12" type="ORF">J8F10_19950</name>
</gene>
<evidence type="ECO:0000256" key="7">
    <source>
        <dbReference type="ARBA" id="ARBA00030776"/>
    </source>
</evidence>
<sequence>MTDDRIPMTREGYDKLKAELDRFRGSEMIEITKRVATAREMGDLSENAEYHAAREDQGMLQARINDLSDRLSRAVIVDTTLLPKDTIAFGSRVKVKDLDVDEEEIFELVGPGQENPDKGRILTTSPIGQGLIGRKKGETVKIQVPSGTIKFKILEISSANI</sequence>
<evidence type="ECO:0000256" key="1">
    <source>
        <dbReference type="ARBA" id="ARBA00008213"/>
    </source>
</evidence>
<feature type="domain" description="Transcription elongation factor GreA/GreB C-terminal" evidence="10">
    <location>
        <begin position="83"/>
        <end position="157"/>
    </location>
</feature>
<name>A0ABS5BUX1_9BACT</name>
<dbReference type="InterPro" id="IPR001437">
    <property type="entry name" value="Tscrpt_elong_fac_GreA/B_C"/>
</dbReference>
<dbReference type="PANTHER" id="PTHR30437:SF4">
    <property type="entry name" value="TRANSCRIPTION ELONGATION FACTOR GREA"/>
    <property type="match status" value="1"/>
</dbReference>
<dbReference type="RefSeq" id="WP_210656675.1">
    <property type="nucleotide sequence ID" value="NZ_JAGKQQ010000001.1"/>
</dbReference>
<dbReference type="NCBIfam" id="NF001261">
    <property type="entry name" value="PRK00226.1-2"/>
    <property type="match status" value="1"/>
</dbReference>
<dbReference type="InterPro" id="IPR028624">
    <property type="entry name" value="Tscrpt_elong_fac_GreA/B"/>
</dbReference>
<evidence type="ECO:0000256" key="8">
    <source>
        <dbReference type="HAMAP-Rule" id="MF_00105"/>
    </source>
</evidence>
<dbReference type="GO" id="GO:0003746">
    <property type="term" value="F:translation elongation factor activity"/>
    <property type="evidence" value="ECO:0007669"/>
    <property type="project" value="UniProtKB-KW"/>
</dbReference>
<evidence type="ECO:0000256" key="2">
    <source>
        <dbReference type="ARBA" id="ARBA00013729"/>
    </source>
</evidence>
<dbReference type="SUPFAM" id="SSF54534">
    <property type="entry name" value="FKBP-like"/>
    <property type="match status" value="1"/>
</dbReference>
<dbReference type="InterPro" id="IPR036805">
    <property type="entry name" value="Tscrpt_elong_fac_GreA/B_N_sf"/>
</dbReference>
<evidence type="ECO:0000256" key="6">
    <source>
        <dbReference type="ARBA" id="ARBA00024916"/>
    </source>
</evidence>
<evidence type="ECO:0000256" key="9">
    <source>
        <dbReference type="RuleBase" id="RU000556"/>
    </source>
</evidence>
<evidence type="ECO:0000256" key="3">
    <source>
        <dbReference type="ARBA" id="ARBA00023015"/>
    </source>
</evidence>
<dbReference type="InterPro" id="IPR006359">
    <property type="entry name" value="Tscrpt_elong_fac_GreA"/>
</dbReference>
<dbReference type="PROSITE" id="PS00829">
    <property type="entry name" value="GREAB_1"/>
    <property type="match status" value="1"/>
</dbReference>
<dbReference type="InterPro" id="IPR018151">
    <property type="entry name" value="TF_GreA/GreB_CS"/>
</dbReference>
<keyword evidence="5 8" id="KW-0804">Transcription</keyword>
<dbReference type="PANTHER" id="PTHR30437">
    <property type="entry name" value="TRANSCRIPTION ELONGATION FACTOR GREA"/>
    <property type="match status" value="1"/>
</dbReference>
<dbReference type="SUPFAM" id="SSF46557">
    <property type="entry name" value="GreA transcript cleavage protein, N-terminal domain"/>
    <property type="match status" value="1"/>
</dbReference>
<feature type="domain" description="Transcription elongation factor GreA/GreB N-terminal" evidence="11">
    <location>
        <begin position="6"/>
        <end position="76"/>
    </location>
</feature>
<proteinExistence type="inferred from homology"/>
<dbReference type="Gene3D" id="3.10.50.30">
    <property type="entry name" value="Transcription elongation factor, GreA/GreB, C-terminal domain"/>
    <property type="match status" value="1"/>
</dbReference>
<keyword evidence="4 8" id="KW-0238">DNA-binding</keyword>
<evidence type="ECO:0000313" key="13">
    <source>
        <dbReference type="Proteomes" id="UP000676565"/>
    </source>
</evidence>
<keyword evidence="12" id="KW-0648">Protein biosynthesis</keyword>
<evidence type="ECO:0000259" key="10">
    <source>
        <dbReference type="Pfam" id="PF01272"/>
    </source>
</evidence>
<dbReference type="Pfam" id="PF01272">
    <property type="entry name" value="GreA_GreB"/>
    <property type="match status" value="1"/>
</dbReference>
<dbReference type="PIRSF" id="PIRSF006092">
    <property type="entry name" value="GreA_GreB"/>
    <property type="match status" value="1"/>
</dbReference>
<accession>A0ABS5BUX1</accession>
<keyword evidence="12" id="KW-0251">Elongation factor</keyword>
<dbReference type="HAMAP" id="MF_00105">
    <property type="entry name" value="GreA_GreB"/>
    <property type="match status" value="1"/>
</dbReference>
<dbReference type="NCBIfam" id="NF001263">
    <property type="entry name" value="PRK00226.1-4"/>
    <property type="match status" value="1"/>
</dbReference>
<evidence type="ECO:0000256" key="4">
    <source>
        <dbReference type="ARBA" id="ARBA00023125"/>
    </source>
</evidence>
<dbReference type="InterPro" id="IPR022691">
    <property type="entry name" value="Tscrpt_elong_fac_GreA/B_N"/>
</dbReference>
<dbReference type="NCBIfam" id="TIGR01462">
    <property type="entry name" value="greA"/>
    <property type="match status" value="1"/>
</dbReference>
<dbReference type="Proteomes" id="UP000676565">
    <property type="component" value="Unassembled WGS sequence"/>
</dbReference>
<evidence type="ECO:0000256" key="5">
    <source>
        <dbReference type="ARBA" id="ARBA00023163"/>
    </source>
</evidence>
<dbReference type="InterPro" id="IPR023459">
    <property type="entry name" value="Tscrpt_elong_fac_GreA/B_fam"/>
</dbReference>
<keyword evidence="13" id="KW-1185">Reference proteome</keyword>
<evidence type="ECO:0000259" key="11">
    <source>
        <dbReference type="Pfam" id="PF03449"/>
    </source>
</evidence>
<dbReference type="Pfam" id="PF03449">
    <property type="entry name" value="GreA_GreB_N"/>
    <property type="match status" value="1"/>
</dbReference>
<protein>
    <recommendedName>
        <fullName evidence="2 8">Transcription elongation factor GreA</fullName>
    </recommendedName>
    <alternativeName>
        <fullName evidence="7 8">Transcript cleavage factor GreA</fullName>
    </alternativeName>
</protein>
<evidence type="ECO:0000313" key="12">
    <source>
        <dbReference type="EMBL" id="MBP3957527.1"/>
    </source>
</evidence>
<keyword evidence="3 8" id="KW-0805">Transcription regulation</keyword>
<dbReference type="EMBL" id="JAGKQQ010000001">
    <property type="protein sequence ID" value="MBP3957527.1"/>
    <property type="molecule type" value="Genomic_DNA"/>
</dbReference>
<dbReference type="InterPro" id="IPR036953">
    <property type="entry name" value="GreA/GreB_C_sf"/>
</dbReference>
<dbReference type="Gene3D" id="1.10.287.180">
    <property type="entry name" value="Transcription elongation factor, GreA/GreB, N-terminal domain"/>
    <property type="match status" value="1"/>
</dbReference>